<dbReference type="InterPro" id="IPR036322">
    <property type="entry name" value="WD40_repeat_dom_sf"/>
</dbReference>
<keyword evidence="2" id="KW-0853">WD repeat</keyword>
<keyword evidence="4" id="KW-0539">Nucleus</keyword>
<sequence>MSLDVEGTFVSQKISKIRWIPEDYVETKHFFTGSWDDEDNSVKVWAFERLHEDEDVDSPRQLSEYSVPGDVTEIKFTEKNKVAVSLSNGEVSLLEISAYERQTPLREVYKWKQLHHISSERCSCTALDTFEGEIATVGEDEKVNILSSRRGDITRSITDVDSCSIHSVCFLKLSEVITGNIRGHMKIWDIRSDNNKPAASFLLAGDELAATCIVRHPTHPHIILAGSESGSIAVWDLRMNQFPTSLIKAHSSGITEMHFHPENPNKFLTSSLSGDLWDWDMESLTKKSADTYLPVDDKESMNVNTLISGLHKAINTVHCDKGRILCGADNEAVYLMNNYKY</sequence>
<keyword evidence="3" id="KW-0677">Repeat</keyword>
<dbReference type="InterPro" id="IPR015943">
    <property type="entry name" value="WD40/YVTN_repeat-like_dom_sf"/>
</dbReference>
<dbReference type="GO" id="GO:0031080">
    <property type="term" value="C:nuclear pore outer ring"/>
    <property type="evidence" value="ECO:0007669"/>
    <property type="project" value="TreeGrafter"/>
</dbReference>
<keyword evidence="6" id="KW-1185">Reference proteome</keyword>
<reference evidence="5 6" key="1">
    <citation type="submission" date="2023-11" db="EMBL/GenBank/DDBJ databases">
        <authorList>
            <person name="Okamura Y."/>
        </authorList>
    </citation>
    <scope>NUCLEOTIDE SEQUENCE [LARGE SCALE GENOMIC DNA]</scope>
</reference>
<evidence type="ECO:0000256" key="3">
    <source>
        <dbReference type="ARBA" id="ARBA00022737"/>
    </source>
</evidence>
<dbReference type="SMART" id="SM00320">
    <property type="entry name" value="WD40"/>
    <property type="match status" value="5"/>
</dbReference>
<dbReference type="InterPro" id="IPR001680">
    <property type="entry name" value="WD40_rpt"/>
</dbReference>
<dbReference type="PANTHER" id="PTHR22652:SF0">
    <property type="entry name" value="NUCLEOPORIN NUP43"/>
    <property type="match status" value="1"/>
</dbReference>
<evidence type="ECO:0000256" key="2">
    <source>
        <dbReference type="ARBA" id="ARBA00022574"/>
    </source>
</evidence>
<protein>
    <recommendedName>
        <fullName evidence="7">Nucleoporin Nup43</fullName>
    </recommendedName>
</protein>
<dbReference type="AlphaFoldDB" id="A0AAV1J7E2"/>
<evidence type="ECO:0000256" key="4">
    <source>
        <dbReference type="ARBA" id="ARBA00023242"/>
    </source>
</evidence>
<evidence type="ECO:0000256" key="1">
    <source>
        <dbReference type="ARBA" id="ARBA00004123"/>
    </source>
</evidence>
<accession>A0AAV1J7E2</accession>
<dbReference type="Proteomes" id="UP001497472">
    <property type="component" value="Unassembled WGS sequence"/>
</dbReference>
<gene>
    <name evidence="5" type="ORF">LNINA_LOCUS4130</name>
</gene>
<name>A0AAV1J7E2_9NEOP</name>
<proteinExistence type="predicted"/>
<comment type="caution">
    <text evidence="5">The sequence shown here is derived from an EMBL/GenBank/DDBJ whole genome shotgun (WGS) entry which is preliminary data.</text>
</comment>
<evidence type="ECO:0008006" key="7">
    <source>
        <dbReference type="Google" id="ProtNLM"/>
    </source>
</evidence>
<comment type="subcellular location">
    <subcellularLocation>
        <location evidence="1">Nucleus</location>
    </subcellularLocation>
</comment>
<evidence type="ECO:0000313" key="5">
    <source>
        <dbReference type="EMBL" id="CAK1544378.1"/>
    </source>
</evidence>
<dbReference type="Gene3D" id="2.130.10.10">
    <property type="entry name" value="YVTN repeat-like/Quinoprotein amine dehydrogenase"/>
    <property type="match status" value="1"/>
</dbReference>
<dbReference type="SUPFAM" id="SSF50978">
    <property type="entry name" value="WD40 repeat-like"/>
    <property type="match status" value="1"/>
</dbReference>
<organism evidence="5 6">
    <name type="scientific">Leptosia nina</name>
    <dbReference type="NCBI Taxonomy" id="320188"/>
    <lineage>
        <taxon>Eukaryota</taxon>
        <taxon>Metazoa</taxon>
        <taxon>Ecdysozoa</taxon>
        <taxon>Arthropoda</taxon>
        <taxon>Hexapoda</taxon>
        <taxon>Insecta</taxon>
        <taxon>Pterygota</taxon>
        <taxon>Neoptera</taxon>
        <taxon>Endopterygota</taxon>
        <taxon>Lepidoptera</taxon>
        <taxon>Glossata</taxon>
        <taxon>Ditrysia</taxon>
        <taxon>Papilionoidea</taxon>
        <taxon>Pieridae</taxon>
        <taxon>Pierinae</taxon>
        <taxon>Leptosia</taxon>
    </lineage>
</organism>
<evidence type="ECO:0000313" key="6">
    <source>
        <dbReference type="Proteomes" id="UP001497472"/>
    </source>
</evidence>
<dbReference type="PANTHER" id="PTHR22652">
    <property type="entry name" value="NUCLEOPORIN NUP43"/>
    <property type="match status" value="1"/>
</dbReference>
<dbReference type="EMBL" id="CAVLEF010000005">
    <property type="protein sequence ID" value="CAK1544378.1"/>
    <property type="molecule type" value="Genomic_DNA"/>
</dbReference>